<dbReference type="SMART" id="SM00448">
    <property type="entry name" value="REC"/>
    <property type="match status" value="1"/>
</dbReference>
<dbReference type="RefSeq" id="WP_173125576.1">
    <property type="nucleotide sequence ID" value="NZ_JABRWJ010000005.1"/>
</dbReference>
<dbReference type="PANTHER" id="PTHR37299:SF1">
    <property type="entry name" value="STAGE 0 SPORULATION PROTEIN A HOMOLOG"/>
    <property type="match status" value="1"/>
</dbReference>
<proteinExistence type="predicted"/>
<evidence type="ECO:0000259" key="3">
    <source>
        <dbReference type="PROSITE" id="PS50930"/>
    </source>
</evidence>
<sequence>MTAELTALIAEDEPLLAAGLKAELARLWPELAIAAIVGDGASAVTQALALQPTLCFFDIRMPGLTGLEAAQALAEDWPDDAAPFPLLVFVTAYDQYALQAFDAQAVDYLVKPVEPARLAACIERLKKRLGDRAPATADTGDSPLDRTLEQLRALLGASAAPAAPRLDVIQASVGNLVHMVPVDEVLYFEAADKYIRVITAEREHLIRLSLRELMPQLDTQKFWQVHRSLVVRASAITTALRDDSGKVVLTLRGRPEKLTASRLYAHLFKGM</sequence>
<protein>
    <submittedName>
        <fullName evidence="4">Response regulator transcription factor</fullName>
    </submittedName>
</protein>
<dbReference type="PANTHER" id="PTHR37299">
    <property type="entry name" value="TRANSCRIPTIONAL REGULATOR-RELATED"/>
    <property type="match status" value="1"/>
</dbReference>
<gene>
    <name evidence="4" type="ORF">HLB44_17765</name>
</gene>
<dbReference type="Pfam" id="PF00072">
    <property type="entry name" value="Response_reg"/>
    <property type="match status" value="1"/>
</dbReference>
<feature type="domain" description="Response regulatory" evidence="2">
    <location>
        <begin position="6"/>
        <end position="126"/>
    </location>
</feature>
<dbReference type="Pfam" id="PF04397">
    <property type="entry name" value="LytTR"/>
    <property type="match status" value="1"/>
</dbReference>
<feature type="domain" description="HTH LytTR-type" evidence="3">
    <location>
        <begin position="169"/>
        <end position="271"/>
    </location>
</feature>
<dbReference type="InterPro" id="IPR046947">
    <property type="entry name" value="LytR-like"/>
</dbReference>
<dbReference type="EMBL" id="JABRWJ010000005">
    <property type="protein sequence ID" value="NRF68843.1"/>
    <property type="molecule type" value="Genomic_DNA"/>
</dbReference>
<dbReference type="InterPro" id="IPR001789">
    <property type="entry name" value="Sig_transdc_resp-reg_receiver"/>
</dbReference>
<comment type="caution">
    <text evidence="4">The sequence shown here is derived from an EMBL/GenBank/DDBJ whole genome shotgun (WGS) entry which is preliminary data.</text>
</comment>
<dbReference type="InterPro" id="IPR007492">
    <property type="entry name" value="LytTR_DNA-bd_dom"/>
</dbReference>
<dbReference type="SMART" id="SM00850">
    <property type="entry name" value="LytTR"/>
    <property type="match status" value="1"/>
</dbReference>
<dbReference type="Proteomes" id="UP000737171">
    <property type="component" value="Unassembled WGS sequence"/>
</dbReference>
<feature type="modified residue" description="4-aspartylphosphate" evidence="1">
    <location>
        <position position="58"/>
    </location>
</feature>
<dbReference type="PROSITE" id="PS50110">
    <property type="entry name" value="RESPONSE_REGULATORY"/>
    <property type="match status" value="1"/>
</dbReference>
<dbReference type="PROSITE" id="PS50930">
    <property type="entry name" value="HTH_LYTTR"/>
    <property type="match status" value="1"/>
</dbReference>
<evidence type="ECO:0000259" key="2">
    <source>
        <dbReference type="PROSITE" id="PS50110"/>
    </source>
</evidence>
<name>A0ABX2EJR3_9BURK</name>
<reference evidence="4 5" key="1">
    <citation type="submission" date="2020-05" db="EMBL/GenBank/DDBJ databases">
        <title>Aquincola sp. isolate from soil.</title>
        <authorList>
            <person name="Han J."/>
            <person name="Kim D.-U."/>
        </authorList>
    </citation>
    <scope>NUCLEOTIDE SEQUENCE [LARGE SCALE GENOMIC DNA]</scope>
    <source>
        <strain evidence="4 5">S2</strain>
    </source>
</reference>
<evidence type="ECO:0000313" key="5">
    <source>
        <dbReference type="Proteomes" id="UP000737171"/>
    </source>
</evidence>
<evidence type="ECO:0000256" key="1">
    <source>
        <dbReference type="PROSITE-ProRule" id="PRU00169"/>
    </source>
</evidence>
<evidence type="ECO:0000313" key="4">
    <source>
        <dbReference type="EMBL" id="NRF68843.1"/>
    </source>
</evidence>
<dbReference type="Gene3D" id="3.40.50.2300">
    <property type="match status" value="1"/>
</dbReference>
<dbReference type="Gene3D" id="2.40.50.1020">
    <property type="entry name" value="LytTr DNA-binding domain"/>
    <property type="match status" value="1"/>
</dbReference>
<organism evidence="4 5">
    <name type="scientific">Pseudaquabacterium terrae</name>
    <dbReference type="NCBI Taxonomy" id="2732868"/>
    <lineage>
        <taxon>Bacteria</taxon>
        <taxon>Pseudomonadati</taxon>
        <taxon>Pseudomonadota</taxon>
        <taxon>Betaproteobacteria</taxon>
        <taxon>Burkholderiales</taxon>
        <taxon>Sphaerotilaceae</taxon>
        <taxon>Pseudaquabacterium</taxon>
    </lineage>
</organism>
<keyword evidence="5" id="KW-1185">Reference proteome</keyword>
<keyword evidence="1" id="KW-0597">Phosphoprotein</keyword>
<dbReference type="SUPFAM" id="SSF52172">
    <property type="entry name" value="CheY-like"/>
    <property type="match status" value="1"/>
</dbReference>
<dbReference type="InterPro" id="IPR011006">
    <property type="entry name" value="CheY-like_superfamily"/>
</dbReference>
<accession>A0ABX2EJR3</accession>